<feature type="binding site" evidence="7">
    <location>
        <position position="180"/>
    </location>
    <ligand>
        <name>Fe cation</name>
        <dbReference type="ChEBI" id="CHEBI:24875"/>
        <label>1</label>
    </ligand>
</feature>
<reference evidence="8" key="2">
    <citation type="journal article" date="2023" name="Biology">
        <title>Prokaryotic Life Associated with Coal-Fire Gas Vents Revealed by Metagenomics.</title>
        <authorList>
            <person name="Kadnikov V.V."/>
            <person name="Mardanov A.V."/>
            <person name="Beletsky A.V."/>
            <person name="Karnachuk O.V."/>
            <person name="Ravin N.V."/>
        </authorList>
    </citation>
    <scope>NUCLEOTIDE SEQUENCE</scope>
    <source>
        <strain evidence="8">Bu02</strain>
    </source>
</reference>
<dbReference type="Pfam" id="PF13277">
    <property type="entry name" value="YmdB"/>
    <property type="match status" value="1"/>
</dbReference>
<proteinExistence type="inferred from homology"/>
<feature type="binding site" evidence="7">
    <location>
        <position position="40"/>
    </location>
    <ligand>
        <name>Fe cation</name>
        <dbReference type="ChEBI" id="CHEBI:24875"/>
        <label>2</label>
    </ligand>
</feature>
<protein>
    <submittedName>
        <fullName evidence="8">TIGR00282 family metallophosphoesterase</fullName>
    </submittedName>
</protein>
<evidence type="ECO:0000256" key="4">
    <source>
        <dbReference type="ARBA" id="ARBA00023004"/>
    </source>
</evidence>
<feature type="binding site" evidence="7">
    <location>
        <position position="153"/>
    </location>
    <ligand>
        <name>Fe cation</name>
        <dbReference type="ChEBI" id="CHEBI:24875"/>
        <label>2</label>
    </ligand>
</feature>
<sequence>MVNLLFIGDVFGSPGREFLKLHLPSLISRYEANFVVVNGENAAGGNGLTPEVAQELFSYGVDVLTSGNHIWDKKEILPVMDTEQRILRPLNYPPGIPGRGSGVFQSRDGDPVGVINVCGRVFSPQNLDCPFRALDVEISRLKTITPVILVDFHAEATSEKVAAGWYVDGRVSALLGTHTHVQTADEIVLPNGTGYITDVGMTGSYEGVIGVKKDIILKHFLTQLPVRHEAAKGKRQLSGVFCRIDSSGKCEKIERILIRE</sequence>
<dbReference type="KEGG" id="fcz:IMF26_00825"/>
<dbReference type="NCBIfam" id="TIGR00282">
    <property type="entry name" value="TIGR00282 family metallophosphoesterase"/>
    <property type="match status" value="1"/>
</dbReference>
<evidence type="ECO:0000256" key="6">
    <source>
        <dbReference type="PIRSR" id="PIRSR004789-50"/>
    </source>
</evidence>
<evidence type="ECO:0000256" key="1">
    <source>
        <dbReference type="ARBA" id="ARBA00001965"/>
    </source>
</evidence>
<dbReference type="PANTHER" id="PTHR36303:SF1">
    <property type="entry name" value="2',3'-CYCLIC-NUCLEOTIDE 2'-PHOSPHODIESTERASE"/>
    <property type="match status" value="1"/>
</dbReference>
<dbReference type="CDD" id="cd07382">
    <property type="entry name" value="MPP_DR1281"/>
    <property type="match status" value="1"/>
</dbReference>
<accession>A0AAT9LFR5</accession>
<dbReference type="EMBL" id="CP062796">
    <property type="protein sequence ID" value="QUL98670.1"/>
    <property type="molecule type" value="Genomic_DNA"/>
</dbReference>
<dbReference type="InterPro" id="IPR029052">
    <property type="entry name" value="Metallo-depent_PP-like"/>
</dbReference>
<dbReference type="FunFam" id="3.60.21.10:FF:000016">
    <property type="entry name" value="Putative metallophosphoesterase"/>
    <property type="match status" value="1"/>
</dbReference>
<feature type="active site" description="Proton donor" evidence="6">
    <location>
        <position position="69"/>
    </location>
</feature>
<feature type="binding site" evidence="7">
    <location>
        <position position="9"/>
    </location>
    <ligand>
        <name>Fe cation</name>
        <dbReference type="ChEBI" id="CHEBI:24875"/>
        <label>1</label>
    </ligand>
</feature>
<feature type="binding site" evidence="7">
    <location>
        <position position="41"/>
    </location>
    <ligand>
        <name>Fe cation</name>
        <dbReference type="ChEBI" id="CHEBI:24875"/>
        <label>1</label>
    </ligand>
</feature>
<evidence type="ECO:0000256" key="3">
    <source>
        <dbReference type="ARBA" id="ARBA00022801"/>
    </source>
</evidence>
<dbReference type="SUPFAM" id="SSF56300">
    <property type="entry name" value="Metallo-dependent phosphatases"/>
    <property type="match status" value="1"/>
</dbReference>
<reference evidence="8" key="1">
    <citation type="submission" date="2020-10" db="EMBL/GenBank/DDBJ databases">
        <authorList>
            <person name="Kadnikov V."/>
            <person name="Beletsky A.V."/>
            <person name="Mardanov A.V."/>
            <person name="Karnachuk O.V."/>
            <person name="Ravin N.V."/>
        </authorList>
    </citation>
    <scope>NUCLEOTIDE SEQUENCE</scope>
    <source>
        <strain evidence="8">Bu02</strain>
    </source>
</reference>
<keyword evidence="2 7" id="KW-0479">Metal-binding</keyword>
<dbReference type="PANTHER" id="PTHR36303">
    <property type="entry name" value="2',3'-CYCLIC-NUCLEOTIDE 2'-PHOSPHODIESTERASE"/>
    <property type="match status" value="1"/>
</dbReference>
<gene>
    <name evidence="8" type="ORF">IMF26_00825</name>
</gene>
<organism evidence="8">
    <name type="scientific">Candidatus Fermentithermobacillus carboniphilus</name>
    <dbReference type="NCBI Taxonomy" id="3085328"/>
    <lineage>
        <taxon>Bacteria</taxon>
        <taxon>Bacillati</taxon>
        <taxon>Bacillota</taxon>
        <taxon>Candidatus Fermentithermobacillia</taxon>
        <taxon>Candidatus Fermentithermobacillales</taxon>
        <taxon>Candidatus Fermentithermobacillaceae</taxon>
        <taxon>Candidatus Fermentithermobacillus</taxon>
    </lineage>
</organism>
<name>A0AAT9LFR5_9FIRM</name>
<feature type="binding site" evidence="7">
    <location>
        <position position="40"/>
    </location>
    <ligand>
        <name>Fe cation</name>
        <dbReference type="ChEBI" id="CHEBI:24875"/>
        <label>1</label>
    </ligand>
</feature>
<keyword evidence="4" id="KW-0408">Iron</keyword>
<feature type="binding site" evidence="7">
    <location>
        <position position="68"/>
    </location>
    <ligand>
        <name>Fe cation</name>
        <dbReference type="ChEBI" id="CHEBI:24875"/>
        <label>2</label>
    </ligand>
</feature>
<evidence type="ECO:0000256" key="7">
    <source>
        <dbReference type="PIRSR" id="PIRSR004789-51"/>
    </source>
</evidence>
<dbReference type="GO" id="GO:0046872">
    <property type="term" value="F:metal ion binding"/>
    <property type="evidence" value="ECO:0007669"/>
    <property type="project" value="UniProtKB-KW"/>
</dbReference>
<evidence type="ECO:0000313" key="8">
    <source>
        <dbReference type="EMBL" id="QUL98670.1"/>
    </source>
</evidence>
<keyword evidence="3" id="KW-0378">Hydrolase</keyword>
<evidence type="ECO:0000256" key="2">
    <source>
        <dbReference type="ARBA" id="ARBA00022723"/>
    </source>
</evidence>
<dbReference type="GO" id="GO:0004113">
    <property type="term" value="F:2',3'-cyclic-nucleotide 3'-phosphodiesterase activity"/>
    <property type="evidence" value="ECO:0007669"/>
    <property type="project" value="TreeGrafter"/>
</dbReference>
<feature type="binding site" evidence="7">
    <location>
        <position position="178"/>
    </location>
    <ligand>
        <name>Fe cation</name>
        <dbReference type="ChEBI" id="CHEBI:24875"/>
        <label>2</label>
    </ligand>
</feature>
<dbReference type="AlphaFoldDB" id="A0AAT9LFR5"/>
<comment type="similarity">
    <text evidence="5">Belongs to the YmdB-like family.</text>
</comment>
<dbReference type="InterPro" id="IPR005235">
    <property type="entry name" value="YmdB-like"/>
</dbReference>
<dbReference type="PIRSF" id="PIRSF004789">
    <property type="entry name" value="DR1281"/>
    <property type="match status" value="1"/>
</dbReference>
<dbReference type="Gene3D" id="3.60.21.10">
    <property type="match status" value="1"/>
</dbReference>
<comment type="cofactor">
    <cofactor evidence="1">
        <name>Fe(3+)</name>
        <dbReference type="ChEBI" id="CHEBI:29034"/>
    </cofactor>
</comment>
<evidence type="ECO:0000256" key="5">
    <source>
        <dbReference type="ARBA" id="ARBA00061401"/>
    </source>
</evidence>